<geneLocation type="plasmid" evidence="1 2">
    <name>p5</name>
</geneLocation>
<dbReference type="RefSeq" id="WP_164056964.1">
    <property type="nucleotide sequence ID" value="NZ_CP048637.1"/>
</dbReference>
<sequence>MAAKKIPIMRKMRLLEAVERLEILFGDPGGENERLACFHSEGRLNELAGSFYDWLNSA</sequence>
<dbReference type="Proteomes" id="UP000464865">
    <property type="component" value="Plasmid p5"/>
</dbReference>
<proteinExistence type="predicted"/>
<keyword evidence="1" id="KW-0614">Plasmid</keyword>
<reference evidence="1 2" key="1">
    <citation type="submission" date="2020-02" db="EMBL/GenBank/DDBJ databases">
        <title>Plant-Promoting Endophytic Bacterium Rhizobium oryzihabitans sp. nov., Isolated from the Root of Rice.</title>
        <authorList>
            <person name="zhao J."/>
            <person name="Zhang G."/>
        </authorList>
    </citation>
    <scope>NUCLEOTIDE SEQUENCE [LARGE SCALE GENOMIC DNA]</scope>
    <source>
        <strain evidence="1 2">M15</strain>
        <plasmid evidence="1 2">p5</plasmid>
    </source>
</reference>
<keyword evidence="2" id="KW-1185">Reference proteome</keyword>
<evidence type="ECO:0000313" key="2">
    <source>
        <dbReference type="Proteomes" id="UP000464865"/>
    </source>
</evidence>
<gene>
    <name evidence="1" type="ORF">G3A56_27105</name>
</gene>
<dbReference type="KEGG" id="roy:G3A56_27105"/>
<evidence type="ECO:0000313" key="1">
    <source>
        <dbReference type="EMBL" id="QIB41457.1"/>
    </source>
</evidence>
<protein>
    <submittedName>
        <fullName evidence="1">Uncharacterized protein</fullName>
    </submittedName>
</protein>
<dbReference type="AlphaFoldDB" id="A0A7L5BRA0"/>
<accession>A0A7L5BRA0</accession>
<organism evidence="1 2">
    <name type="scientific">Rhizobium oryzihabitans</name>
    <dbReference type="NCBI Taxonomy" id="2267833"/>
    <lineage>
        <taxon>Bacteria</taxon>
        <taxon>Pseudomonadati</taxon>
        <taxon>Pseudomonadota</taxon>
        <taxon>Alphaproteobacteria</taxon>
        <taxon>Hyphomicrobiales</taxon>
        <taxon>Rhizobiaceae</taxon>
        <taxon>Rhizobium/Agrobacterium group</taxon>
        <taxon>Rhizobium</taxon>
    </lineage>
</organism>
<dbReference type="EMBL" id="CP048637">
    <property type="protein sequence ID" value="QIB41457.1"/>
    <property type="molecule type" value="Genomic_DNA"/>
</dbReference>
<name>A0A7L5BRA0_9HYPH</name>